<feature type="transmembrane region" description="Helical" evidence="10">
    <location>
        <begin position="70"/>
        <end position="91"/>
    </location>
</feature>
<dbReference type="PROSITE" id="PS50850">
    <property type="entry name" value="MFS"/>
    <property type="match status" value="1"/>
</dbReference>
<evidence type="ECO:0000259" key="11">
    <source>
        <dbReference type="PROSITE" id="PS50850"/>
    </source>
</evidence>
<evidence type="ECO:0000256" key="1">
    <source>
        <dbReference type="ARBA" id="ARBA00004141"/>
    </source>
</evidence>
<feature type="transmembrane region" description="Helical" evidence="10">
    <location>
        <begin position="372"/>
        <end position="394"/>
    </location>
</feature>
<name>A0ABM1BUC0_LIMPO</name>
<protein>
    <recommendedName>
        <fullName evidence="8">Sugar phosphate exchanger 3</fullName>
    </recommendedName>
    <alternativeName>
        <fullName evidence="9">Solute carrier family 37 member 3</fullName>
    </alternativeName>
</protein>
<evidence type="ECO:0000313" key="12">
    <source>
        <dbReference type="Proteomes" id="UP000694941"/>
    </source>
</evidence>
<feature type="domain" description="Major facilitator superfamily (MFS) profile" evidence="11">
    <location>
        <begin position="1"/>
        <end position="429"/>
    </location>
</feature>
<reference evidence="13" key="1">
    <citation type="submission" date="2025-08" db="UniProtKB">
        <authorList>
            <consortium name="RefSeq"/>
        </authorList>
    </citation>
    <scope>IDENTIFICATION</scope>
    <source>
        <tissue evidence="13">Muscle</tissue>
    </source>
</reference>
<feature type="transmembrane region" description="Helical" evidence="10">
    <location>
        <begin position="306"/>
        <end position="323"/>
    </location>
</feature>
<evidence type="ECO:0000256" key="8">
    <source>
        <dbReference type="ARBA" id="ARBA00041091"/>
    </source>
</evidence>
<sequence>NVLNQNCSKLQPPAGVYVTSQNRNTWCNWAPFDGDDANELLGYLDSAFLFTYAFFMFVSGFVAERMNLRYFLAFGMLMSGFFTYLFGLTYGQNIHSFTYLIFVQVLGGAFQSTGWPSVVTCIGNWFGKARRGLLFGLWNSHLYVGNILGAYVAGLYVEVNWGYSFIICGAIVGTAGFLIFLFLVPDPEDVGCKPPVYHRASFLESTEGTPLIYQNDKPNPQLSNSDKEAITFWEALKIPGVIEFSLCLFFAKLVSYTFLFWLPKFIYASTPSGSQESAYLSVPFDIGGIIGGVLAGYIADQTGASAVTCVSLLGIAVPTLFLYDAFGSVCTLSNIVLQVIGGAAVNGPYALITTAVSAQLGTHKSLMGNAKAVATVTAIIDGTGSIGAAIGPLLAGVISKTSWNNVFYMAMVSDFLAVLTLLRIMQHEVRRLKRKKMNLWV</sequence>
<feature type="transmembrane region" description="Helical" evidence="10">
    <location>
        <begin position="406"/>
        <end position="425"/>
    </location>
</feature>
<dbReference type="InterPro" id="IPR020846">
    <property type="entry name" value="MFS_dom"/>
</dbReference>
<dbReference type="Gene3D" id="1.20.1250.20">
    <property type="entry name" value="MFS general substrate transporter like domains"/>
    <property type="match status" value="2"/>
</dbReference>
<evidence type="ECO:0000313" key="13">
    <source>
        <dbReference type="RefSeq" id="XP_013788818.1"/>
    </source>
</evidence>
<dbReference type="InterPro" id="IPR000849">
    <property type="entry name" value="Sugar_P_transporter"/>
</dbReference>
<comment type="subcellular location">
    <subcellularLocation>
        <location evidence="1">Membrane</location>
        <topology evidence="1">Multi-pass membrane protein</topology>
    </subcellularLocation>
</comment>
<dbReference type="SUPFAM" id="SSF103473">
    <property type="entry name" value="MFS general substrate transporter"/>
    <property type="match status" value="1"/>
</dbReference>
<feature type="transmembrane region" description="Helical" evidence="10">
    <location>
        <begin position="133"/>
        <end position="157"/>
    </location>
</feature>
<keyword evidence="5 10" id="KW-0812">Transmembrane</keyword>
<feature type="transmembrane region" description="Helical" evidence="10">
    <location>
        <begin position="40"/>
        <end position="63"/>
    </location>
</feature>
<evidence type="ECO:0000256" key="7">
    <source>
        <dbReference type="ARBA" id="ARBA00023136"/>
    </source>
</evidence>
<feature type="non-terminal residue" evidence="13">
    <location>
        <position position="1"/>
    </location>
</feature>
<evidence type="ECO:0000256" key="3">
    <source>
        <dbReference type="ARBA" id="ARBA00022448"/>
    </source>
</evidence>
<keyword evidence="7 10" id="KW-0472">Membrane</keyword>
<proteinExistence type="inferred from homology"/>
<evidence type="ECO:0000256" key="2">
    <source>
        <dbReference type="ARBA" id="ARBA00009598"/>
    </source>
</evidence>
<accession>A0ABM1BUC0</accession>
<keyword evidence="3" id="KW-0813">Transport</keyword>
<dbReference type="InterPro" id="IPR036259">
    <property type="entry name" value="MFS_trans_sf"/>
</dbReference>
<dbReference type="InterPro" id="IPR011701">
    <property type="entry name" value="MFS"/>
</dbReference>
<feature type="transmembrane region" description="Helical" evidence="10">
    <location>
        <begin position="241"/>
        <end position="262"/>
    </location>
</feature>
<dbReference type="PANTHER" id="PTHR43184:SF12">
    <property type="entry name" value="SUGAR PHOSPHATE EXCHANGER 3"/>
    <property type="match status" value="1"/>
</dbReference>
<keyword evidence="6 10" id="KW-1133">Transmembrane helix</keyword>
<evidence type="ECO:0000256" key="9">
    <source>
        <dbReference type="ARBA" id="ARBA00042039"/>
    </source>
</evidence>
<feature type="transmembrane region" description="Helical" evidence="10">
    <location>
        <begin position="163"/>
        <end position="184"/>
    </location>
</feature>
<organism evidence="12 13">
    <name type="scientific">Limulus polyphemus</name>
    <name type="common">Atlantic horseshoe crab</name>
    <dbReference type="NCBI Taxonomy" id="6850"/>
    <lineage>
        <taxon>Eukaryota</taxon>
        <taxon>Metazoa</taxon>
        <taxon>Ecdysozoa</taxon>
        <taxon>Arthropoda</taxon>
        <taxon>Chelicerata</taxon>
        <taxon>Merostomata</taxon>
        <taxon>Xiphosura</taxon>
        <taxon>Limulidae</taxon>
        <taxon>Limulus</taxon>
    </lineage>
</organism>
<dbReference type="GeneID" id="106472713"/>
<dbReference type="RefSeq" id="XP_013788818.1">
    <property type="nucleotide sequence ID" value="XM_013933364.2"/>
</dbReference>
<dbReference type="Proteomes" id="UP000694941">
    <property type="component" value="Unplaced"/>
</dbReference>
<feature type="transmembrane region" description="Helical" evidence="10">
    <location>
        <begin position="97"/>
        <end position="126"/>
    </location>
</feature>
<gene>
    <name evidence="13" type="primary">LOC106472713</name>
</gene>
<feature type="transmembrane region" description="Helical" evidence="10">
    <location>
        <begin position="335"/>
        <end position="360"/>
    </location>
</feature>
<feature type="transmembrane region" description="Helical" evidence="10">
    <location>
        <begin position="282"/>
        <end position="299"/>
    </location>
</feature>
<dbReference type="PANTHER" id="PTHR43184">
    <property type="entry name" value="MAJOR FACILITATOR SUPERFAMILY TRANSPORTER 16, ISOFORM B"/>
    <property type="match status" value="1"/>
</dbReference>
<keyword evidence="12" id="KW-1185">Reference proteome</keyword>
<evidence type="ECO:0000256" key="4">
    <source>
        <dbReference type="ARBA" id="ARBA00022597"/>
    </source>
</evidence>
<evidence type="ECO:0000256" key="10">
    <source>
        <dbReference type="SAM" id="Phobius"/>
    </source>
</evidence>
<evidence type="ECO:0000256" key="6">
    <source>
        <dbReference type="ARBA" id="ARBA00022989"/>
    </source>
</evidence>
<dbReference type="PIRSF" id="PIRSF002808">
    <property type="entry name" value="Hexose_phosphate_transp"/>
    <property type="match status" value="1"/>
</dbReference>
<keyword evidence="4" id="KW-0762">Sugar transport</keyword>
<dbReference type="Pfam" id="PF07690">
    <property type="entry name" value="MFS_1"/>
    <property type="match status" value="1"/>
</dbReference>
<evidence type="ECO:0000256" key="5">
    <source>
        <dbReference type="ARBA" id="ARBA00022692"/>
    </source>
</evidence>
<comment type="similarity">
    <text evidence="2">Belongs to the major facilitator superfamily. Organophosphate:Pi antiporter (OPA) (TC 2.A.1.4) family.</text>
</comment>